<gene>
    <name evidence="1" type="ORF">L1987_85847</name>
</gene>
<sequence length="490" mass="56147">MTQSKVLQQDLDHQVGLFGLKMGNYACYEHDFYSSITTPEDSYFQTILPSDISKLSYADDYTQLVLPVENISQHVEEFEDVSGTALDDVLRWWAESEEMHDISADLFLENEGVCGSPFEDIPMVLPLEDMEVEGQTSLCNLVKAYGEAMEMGQRELANVIAGCVTEKASPLGGTMERLAFNLFQSGNQVDYIKQESMKNLKQAFKAFYQIFPYGRFSHLAANSAILEAIMSYSGNVHIIDFDLGEGVQWPAMLEAIGKLKREVKLTSIRTNDQSYSFEETKSRLLDHANGCGLKLEVQDIRIEDLVWEIERSHKHEFLAFNCMVGLPHMGRTRDRSEVMQFVRTAKKLLLVNKGIITFGDGEDLERRKDCRGFGSFFDDYIMHYHALCESMERSFPENLTEARIAMESLFVWPYVSSFSWYQKWENVSGDSEFIENVGLMGWRLSKESLMEAKEMVETYSSYNIRVEGQNNNEMVLEWRGTPLVRVSAWK</sequence>
<organism evidence="1 2">
    <name type="scientific">Smallanthus sonchifolius</name>
    <dbReference type="NCBI Taxonomy" id="185202"/>
    <lineage>
        <taxon>Eukaryota</taxon>
        <taxon>Viridiplantae</taxon>
        <taxon>Streptophyta</taxon>
        <taxon>Embryophyta</taxon>
        <taxon>Tracheophyta</taxon>
        <taxon>Spermatophyta</taxon>
        <taxon>Magnoliopsida</taxon>
        <taxon>eudicotyledons</taxon>
        <taxon>Gunneridae</taxon>
        <taxon>Pentapetalae</taxon>
        <taxon>asterids</taxon>
        <taxon>campanulids</taxon>
        <taxon>Asterales</taxon>
        <taxon>Asteraceae</taxon>
        <taxon>Asteroideae</taxon>
        <taxon>Heliantheae alliance</taxon>
        <taxon>Millerieae</taxon>
        <taxon>Smallanthus</taxon>
    </lineage>
</organism>
<comment type="caution">
    <text evidence="1">The sequence shown here is derived from an EMBL/GenBank/DDBJ whole genome shotgun (WGS) entry which is preliminary data.</text>
</comment>
<proteinExistence type="predicted"/>
<evidence type="ECO:0000313" key="1">
    <source>
        <dbReference type="EMBL" id="KAI3676245.1"/>
    </source>
</evidence>
<keyword evidence="2" id="KW-1185">Reference proteome</keyword>
<reference evidence="1 2" key="2">
    <citation type="journal article" date="2022" name="Mol. Ecol. Resour.">
        <title>The genomes of chicory, endive, great burdock and yacon provide insights into Asteraceae paleo-polyploidization history and plant inulin production.</title>
        <authorList>
            <person name="Fan W."/>
            <person name="Wang S."/>
            <person name="Wang H."/>
            <person name="Wang A."/>
            <person name="Jiang F."/>
            <person name="Liu H."/>
            <person name="Zhao H."/>
            <person name="Xu D."/>
            <person name="Zhang Y."/>
        </authorList>
    </citation>
    <scope>NUCLEOTIDE SEQUENCE [LARGE SCALE GENOMIC DNA]</scope>
    <source>
        <strain evidence="2">cv. Yunnan</strain>
        <tissue evidence="1">Leaves</tissue>
    </source>
</reference>
<dbReference type="EMBL" id="CM042046">
    <property type="protein sequence ID" value="KAI3676245.1"/>
    <property type="molecule type" value="Genomic_DNA"/>
</dbReference>
<accession>A0ACB8XXN9</accession>
<protein>
    <submittedName>
        <fullName evidence="1">Uncharacterized protein</fullName>
    </submittedName>
</protein>
<evidence type="ECO:0000313" key="2">
    <source>
        <dbReference type="Proteomes" id="UP001056120"/>
    </source>
</evidence>
<name>A0ACB8XXN9_9ASTR</name>
<reference evidence="2" key="1">
    <citation type="journal article" date="2022" name="Mol. Ecol. Resour.">
        <title>The genomes of chicory, endive, great burdock and yacon provide insights into Asteraceae palaeo-polyploidization history and plant inulin production.</title>
        <authorList>
            <person name="Fan W."/>
            <person name="Wang S."/>
            <person name="Wang H."/>
            <person name="Wang A."/>
            <person name="Jiang F."/>
            <person name="Liu H."/>
            <person name="Zhao H."/>
            <person name="Xu D."/>
            <person name="Zhang Y."/>
        </authorList>
    </citation>
    <scope>NUCLEOTIDE SEQUENCE [LARGE SCALE GENOMIC DNA]</scope>
    <source>
        <strain evidence="2">cv. Yunnan</strain>
    </source>
</reference>
<dbReference type="Proteomes" id="UP001056120">
    <property type="component" value="Linkage Group LG29"/>
</dbReference>